<keyword evidence="3" id="KW-1185">Reference proteome</keyword>
<feature type="transmembrane region" description="Helical" evidence="1">
    <location>
        <begin position="153"/>
        <end position="174"/>
    </location>
</feature>
<keyword evidence="1" id="KW-0472">Membrane</keyword>
<feature type="transmembrane region" description="Helical" evidence="1">
    <location>
        <begin position="126"/>
        <end position="147"/>
    </location>
</feature>
<gene>
    <name evidence="2" type="ORF">SAMN05421639_10432</name>
</gene>
<dbReference type="Proteomes" id="UP000186373">
    <property type="component" value="Unassembled WGS sequence"/>
</dbReference>
<dbReference type="OrthoDB" id="1253310at2"/>
<dbReference type="RefSeq" id="WP_076508002.1">
    <property type="nucleotide sequence ID" value="NZ_FTNY01000004.1"/>
</dbReference>
<accession>A0A1N7IJ68</accession>
<reference evidence="3" key="1">
    <citation type="submission" date="2017-01" db="EMBL/GenBank/DDBJ databases">
        <authorList>
            <person name="Varghese N."/>
            <person name="Submissions S."/>
        </authorList>
    </citation>
    <scope>NUCLEOTIDE SEQUENCE [LARGE SCALE GENOMIC DNA]</scope>
    <source>
        <strain evidence="3">DSM 17126</strain>
    </source>
</reference>
<evidence type="ECO:0000313" key="2">
    <source>
        <dbReference type="EMBL" id="SIS37154.1"/>
    </source>
</evidence>
<dbReference type="EMBL" id="FTNY01000004">
    <property type="protein sequence ID" value="SIS37154.1"/>
    <property type="molecule type" value="Genomic_DNA"/>
</dbReference>
<feature type="transmembrane region" description="Helical" evidence="1">
    <location>
        <begin position="100"/>
        <end position="119"/>
    </location>
</feature>
<keyword evidence="1" id="KW-1133">Transmembrane helix</keyword>
<evidence type="ECO:0000256" key="1">
    <source>
        <dbReference type="SAM" id="Phobius"/>
    </source>
</evidence>
<sequence>MSTNKNTLAKMSTQELEQYVKPESRFVPEAIQYAYEILQSRGKMFSPEEEARINSMVSKMQKEKEVIIHPHHTKAANIMYLSGVLSIATMIWTYEDFKTTLSLLIGVAILAFIFGMGYLAGKGTEWVKLVLLITFLLGLLGLPSIYLSLFTNPVVGILSSIQTILQVWVLVLLFKVKK</sequence>
<name>A0A1N7IJ68_9FLAO</name>
<dbReference type="AlphaFoldDB" id="A0A1N7IJ68"/>
<evidence type="ECO:0000313" key="3">
    <source>
        <dbReference type="Proteomes" id="UP000186373"/>
    </source>
</evidence>
<keyword evidence="1" id="KW-0812">Transmembrane</keyword>
<proteinExistence type="predicted"/>
<protein>
    <submittedName>
        <fullName evidence="2">Uncharacterized protein</fullName>
    </submittedName>
</protein>
<organism evidence="2 3">
    <name type="scientific">Chryseobacterium shigense</name>
    <dbReference type="NCBI Taxonomy" id="297244"/>
    <lineage>
        <taxon>Bacteria</taxon>
        <taxon>Pseudomonadati</taxon>
        <taxon>Bacteroidota</taxon>
        <taxon>Flavobacteriia</taxon>
        <taxon>Flavobacteriales</taxon>
        <taxon>Weeksellaceae</taxon>
        <taxon>Chryseobacterium group</taxon>
        <taxon>Chryseobacterium</taxon>
    </lineage>
</organism>
<feature type="transmembrane region" description="Helical" evidence="1">
    <location>
        <begin position="78"/>
        <end position="94"/>
    </location>
</feature>